<dbReference type="Proteomes" id="UP000016933">
    <property type="component" value="Unassembled WGS sequence"/>
</dbReference>
<evidence type="ECO:0000313" key="2">
    <source>
        <dbReference type="Proteomes" id="UP000016933"/>
    </source>
</evidence>
<name>N1PYQ7_DOTSN</name>
<dbReference type="HOGENOM" id="CLU_930733_0_0_1"/>
<reference evidence="1 2" key="2">
    <citation type="journal article" date="2012" name="PLoS Pathog.">
        <title>Diverse lifestyles and strategies of plant pathogenesis encoded in the genomes of eighteen Dothideomycetes fungi.</title>
        <authorList>
            <person name="Ohm R.A."/>
            <person name="Feau N."/>
            <person name="Henrissat B."/>
            <person name="Schoch C.L."/>
            <person name="Horwitz B.A."/>
            <person name="Barry K.W."/>
            <person name="Condon B.J."/>
            <person name="Copeland A.C."/>
            <person name="Dhillon B."/>
            <person name="Glaser F."/>
            <person name="Hesse C.N."/>
            <person name="Kosti I."/>
            <person name="LaButti K."/>
            <person name="Lindquist E.A."/>
            <person name="Lucas S."/>
            <person name="Salamov A.A."/>
            <person name="Bradshaw R.E."/>
            <person name="Ciuffetti L."/>
            <person name="Hamelin R.C."/>
            <person name="Kema G.H.J."/>
            <person name="Lawrence C."/>
            <person name="Scott J.A."/>
            <person name="Spatafora J.W."/>
            <person name="Turgeon B.G."/>
            <person name="de Wit P.J.G.M."/>
            <person name="Zhong S."/>
            <person name="Goodwin S.B."/>
            <person name="Grigoriev I.V."/>
        </authorList>
    </citation>
    <scope>NUCLEOTIDE SEQUENCE [LARGE SCALE GENOMIC DNA]</scope>
    <source>
        <strain evidence="2">NZE10 / CBS 128990</strain>
    </source>
</reference>
<proteinExistence type="predicted"/>
<dbReference type="AlphaFoldDB" id="N1PYQ7"/>
<accession>N1PYQ7</accession>
<evidence type="ECO:0008006" key="3">
    <source>
        <dbReference type="Google" id="ProtNLM"/>
    </source>
</evidence>
<organism evidence="1 2">
    <name type="scientific">Dothistroma septosporum (strain NZE10 / CBS 128990)</name>
    <name type="common">Red band needle blight fungus</name>
    <name type="synonym">Mycosphaerella pini</name>
    <dbReference type="NCBI Taxonomy" id="675120"/>
    <lineage>
        <taxon>Eukaryota</taxon>
        <taxon>Fungi</taxon>
        <taxon>Dikarya</taxon>
        <taxon>Ascomycota</taxon>
        <taxon>Pezizomycotina</taxon>
        <taxon>Dothideomycetes</taxon>
        <taxon>Dothideomycetidae</taxon>
        <taxon>Mycosphaerellales</taxon>
        <taxon>Mycosphaerellaceae</taxon>
        <taxon>Dothistroma</taxon>
    </lineage>
</organism>
<gene>
    <name evidence="1" type="ORF">DOTSEDRAFT_69892</name>
</gene>
<keyword evidence="2" id="KW-1185">Reference proteome</keyword>
<sequence length="299" mass="34269">MDNSPLHRLPVEIRNHIAVYTLHQQETIEIALTVGRWFRARLKGQHKDPASLVKYLARRLLLCTGYGNKRSPAALRLVCRRFYEDYAQLSYNINAFALHCGSYGIRSTIFQFQRSVGDRNAAALRNVTAVRDLGTYVLQDRRRRYVDSCADNFRIAFCATLCEAPSTMPYYRDFQEKKSFGAAFKINLEANRKAIAWVGVRLTEAKGHLYCAFRDARAETRKKEQSEVAVRLFMHEIETTVKVWCTSYRCCQNCLGLIKNPDGIHQCPKRLDGSPFEAPKKIRATAHASRTNHRSESNA</sequence>
<dbReference type="EMBL" id="KB446536">
    <property type="protein sequence ID" value="EME48103.1"/>
    <property type="molecule type" value="Genomic_DNA"/>
</dbReference>
<evidence type="ECO:0000313" key="1">
    <source>
        <dbReference type="EMBL" id="EME48103.1"/>
    </source>
</evidence>
<protein>
    <recommendedName>
        <fullName evidence="3">F-box domain-containing protein</fullName>
    </recommendedName>
</protein>
<reference evidence="2" key="1">
    <citation type="journal article" date="2012" name="PLoS Genet.">
        <title>The genomes of the fungal plant pathogens Cladosporium fulvum and Dothistroma septosporum reveal adaptation to different hosts and lifestyles but also signatures of common ancestry.</title>
        <authorList>
            <person name="de Wit P.J.G.M."/>
            <person name="van der Burgt A."/>
            <person name="Oekmen B."/>
            <person name="Stergiopoulos I."/>
            <person name="Abd-Elsalam K.A."/>
            <person name="Aerts A.L."/>
            <person name="Bahkali A.H."/>
            <person name="Beenen H.G."/>
            <person name="Chettri P."/>
            <person name="Cox M.P."/>
            <person name="Datema E."/>
            <person name="de Vries R.P."/>
            <person name="Dhillon B."/>
            <person name="Ganley A.R."/>
            <person name="Griffiths S.A."/>
            <person name="Guo Y."/>
            <person name="Hamelin R.C."/>
            <person name="Henrissat B."/>
            <person name="Kabir M.S."/>
            <person name="Jashni M.K."/>
            <person name="Kema G."/>
            <person name="Klaubauf S."/>
            <person name="Lapidus A."/>
            <person name="Levasseur A."/>
            <person name="Lindquist E."/>
            <person name="Mehrabi R."/>
            <person name="Ohm R.A."/>
            <person name="Owen T.J."/>
            <person name="Salamov A."/>
            <person name="Schwelm A."/>
            <person name="Schijlen E."/>
            <person name="Sun H."/>
            <person name="van den Burg H.A."/>
            <person name="van Ham R.C.H.J."/>
            <person name="Zhang S."/>
            <person name="Goodwin S.B."/>
            <person name="Grigoriev I.V."/>
            <person name="Collemare J."/>
            <person name="Bradshaw R.E."/>
        </authorList>
    </citation>
    <scope>NUCLEOTIDE SEQUENCE [LARGE SCALE GENOMIC DNA]</scope>
    <source>
        <strain evidence="2">NZE10 / CBS 128990</strain>
    </source>
</reference>